<keyword evidence="3" id="KW-0238">DNA-binding</keyword>
<dbReference type="CDD" id="cd06267">
    <property type="entry name" value="PBP1_LacI_sugar_binding-like"/>
    <property type="match status" value="1"/>
</dbReference>
<protein>
    <submittedName>
        <fullName evidence="6">LacI family transcriptional regulator</fullName>
    </submittedName>
</protein>
<keyword evidence="2" id="KW-0805">Transcription regulation</keyword>
<comment type="caution">
    <text evidence="6">The sequence shown here is derived from an EMBL/GenBank/DDBJ whole genome shotgun (WGS) entry which is preliminary data.</text>
</comment>
<dbReference type="AlphaFoldDB" id="A0A9X1XAV3"/>
<keyword evidence="1" id="KW-0678">Repressor</keyword>
<sequence length="320" mass="35213">MVSIKDIAKQAGVSISTVSYALNGSRKVTQETTAKILAIAKELNYIPNAAARTLKKRETKIAGVFLTNYSGAFYGELQQGMLDQLAHHGYELIVCSGKESHRFLPEGMIDGAIILDANFSSEELISYADRGHKLVVLDRELEHENITQVLLDNITGAKLAIEHAADQGHKKLIIVTGPQASFDSDQRLQQALASAEKNGLECHVIQGDFNKPTGEKAARKIVESYSGPVAVFCLNDEMAIGMYNFLTKTEYRIGKHIHIIGFDNIEVAQYTHPRLTTIDYSKREWGAAGAEQLIKLIRKETATSKKIGVTLVEGESLQKV</sequence>
<dbReference type="PROSITE" id="PS00356">
    <property type="entry name" value="HTH_LACI_1"/>
    <property type="match status" value="1"/>
</dbReference>
<dbReference type="CDD" id="cd01392">
    <property type="entry name" value="HTH_LacI"/>
    <property type="match status" value="1"/>
</dbReference>
<accession>A0A9X1XAV3</accession>
<dbReference type="PANTHER" id="PTHR30146:SF148">
    <property type="entry name" value="HTH-TYPE TRANSCRIPTIONAL REPRESSOR PURR-RELATED"/>
    <property type="match status" value="1"/>
</dbReference>
<dbReference type="Proteomes" id="UP001139011">
    <property type="component" value="Unassembled WGS sequence"/>
</dbReference>
<evidence type="ECO:0000256" key="1">
    <source>
        <dbReference type="ARBA" id="ARBA00022491"/>
    </source>
</evidence>
<keyword evidence="7" id="KW-1185">Reference proteome</keyword>
<feature type="domain" description="HTH lacI-type" evidence="5">
    <location>
        <begin position="2"/>
        <end position="56"/>
    </location>
</feature>
<dbReference type="PANTHER" id="PTHR30146">
    <property type="entry name" value="LACI-RELATED TRANSCRIPTIONAL REPRESSOR"/>
    <property type="match status" value="1"/>
</dbReference>
<organism evidence="6 7">
    <name type="scientific">Fictibacillus marinisediminis</name>
    <dbReference type="NCBI Taxonomy" id="2878389"/>
    <lineage>
        <taxon>Bacteria</taxon>
        <taxon>Bacillati</taxon>
        <taxon>Bacillota</taxon>
        <taxon>Bacilli</taxon>
        <taxon>Bacillales</taxon>
        <taxon>Fictibacillaceae</taxon>
        <taxon>Fictibacillus</taxon>
    </lineage>
</organism>
<dbReference type="InterPro" id="IPR028082">
    <property type="entry name" value="Peripla_BP_I"/>
</dbReference>
<evidence type="ECO:0000259" key="5">
    <source>
        <dbReference type="PROSITE" id="PS50932"/>
    </source>
</evidence>
<dbReference type="InterPro" id="IPR000843">
    <property type="entry name" value="HTH_LacI"/>
</dbReference>
<keyword evidence="4" id="KW-0804">Transcription</keyword>
<dbReference type="Gene3D" id="1.10.260.40">
    <property type="entry name" value="lambda repressor-like DNA-binding domains"/>
    <property type="match status" value="1"/>
</dbReference>
<dbReference type="GO" id="GO:0000976">
    <property type="term" value="F:transcription cis-regulatory region binding"/>
    <property type="evidence" value="ECO:0007669"/>
    <property type="project" value="TreeGrafter"/>
</dbReference>
<dbReference type="PROSITE" id="PS50932">
    <property type="entry name" value="HTH_LACI_2"/>
    <property type="match status" value="1"/>
</dbReference>
<dbReference type="InterPro" id="IPR010982">
    <property type="entry name" value="Lambda_DNA-bd_dom_sf"/>
</dbReference>
<evidence type="ECO:0000256" key="3">
    <source>
        <dbReference type="ARBA" id="ARBA00023125"/>
    </source>
</evidence>
<evidence type="ECO:0000313" key="7">
    <source>
        <dbReference type="Proteomes" id="UP001139011"/>
    </source>
</evidence>
<dbReference type="Pfam" id="PF13377">
    <property type="entry name" value="Peripla_BP_3"/>
    <property type="match status" value="1"/>
</dbReference>
<reference evidence="6" key="1">
    <citation type="submission" date="2021-09" db="EMBL/GenBank/DDBJ databases">
        <title>Genome analysis of Fictibacillus sp. KIGAM418 isolated from marine sediment.</title>
        <authorList>
            <person name="Seo M.-J."/>
            <person name="Cho E.-S."/>
            <person name="Hwang C.Y."/>
        </authorList>
    </citation>
    <scope>NUCLEOTIDE SEQUENCE</scope>
    <source>
        <strain evidence="6">KIGAM418</strain>
    </source>
</reference>
<dbReference type="Gene3D" id="3.40.50.2300">
    <property type="match status" value="2"/>
</dbReference>
<dbReference type="SUPFAM" id="SSF47413">
    <property type="entry name" value="lambda repressor-like DNA-binding domains"/>
    <property type="match status" value="1"/>
</dbReference>
<evidence type="ECO:0000256" key="2">
    <source>
        <dbReference type="ARBA" id="ARBA00023015"/>
    </source>
</evidence>
<dbReference type="Pfam" id="PF00356">
    <property type="entry name" value="LacI"/>
    <property type="match status" value="1"/>
</dbReference>
<dbReference type="SMART" id="SM00354">
    <property type="entry name" value="HTH_LACI"/>
    <property type="match status" value="1"/>
</dbReference>
<dbReference type="InterPro" id="IPR046335">
    <property type="entry name" value="LacI/GalR-like_sensor"/>
</dbReference>
<dbReference type="EMBL" id="JAIWJX010000002">
    <property type="protein sequence ID" value="MCK6256430.1"/>
    <property type="molecule type" value="Genomic_DNA"/>
</dbReference>
<name>A0A9X1XAV3_9BACL</name>
<proteinExistence type="predicted"/>
<evidence type="ECO:0000313" key="6">
    <source>
        <dbReference type="EMBL" id="MCK6256430.1"/>
    </source>
</evidence>
<dbReference type="SUPFAM" id="SSF53822">
    <property type="entry name" value="Periplasmic binding protein-like I"/>
    <property type="match status" value="1"/>
</dbReference>
<gene>
    <name evidence="6" type="ORF">LCY76_07465</name>
</gene>
<dbReference type="GO" id="GO:0003700">
    <property type="term" value="F:DNA-binding transcription factor activity"/>
    <property type="evidence" value="ECO:0007669"/>
    <property type="project" value="TreeGrafter"/>
</dbReference>
<dbReference type="RefSeq" id="WP_248252107.1">
    <property type="nucleotide sequence ID" value="NZ_JAIWJX010000002.1"/>
</dbReference>
<evidence type="ECO:0000256" key="4">
    <source>
        <dbReference type="ARBA" id="ARBA00023163"/>
    </source>
</evidence>